<evidence type="ECO:0000256" key="2">
    <source>
        <dbReference type="ARBA" id="ARBA00004496"/>
    </source>
</evidence>
<dbReference type="GO" id="GO:0005901">
    <property type="term" value="C:caveola"/>
    <property type="evidence" value="ECO:0007669"/>
    <property type="project" value="UniProtKB-SubCell"/>
</dbReference>
<gene>
    <name evidence="8" type="ORF">AMELA_G00087540</name>
</gene>
<evidence type="ECO:0000256" key="3">
    <source>
        <dbReference type="ARBA" id="ARBA00008836"/>
    </source>
</evidence>
<keyword evidence="5" id="KW-0472">Membrane</keyword>
<feature type="coiled-coil region" evidence="6">
    <location>
        <begin position="138"/>
        <end position="165"/>
    </location>
</feature>
<dbReference type="AlphaFoldDB" id="A0A7J6AX35"/>
<evidence type="ECO:0000256" key="5">
    <source>
        <dbReference type="ARBA" id="ARBA00023136"/>
    </source>
</evidence>
<feature type="compositionally biased region" description="Low complexity" evidence="7">
    <location>
        <begin position="37"/>
        <end position="63"/>
    </location>
</feature>
<evidence type="ECO:0000256" key="7">
    <source>
        <dbReference type="SAM" id="MobiDB-lite"/>
    </source>
</evidence>
<dbReference type="Pfam" id="PF15237">
    <property type="entry name" value="PTRF_SDPR"/>
    <property type="match status" value="1"/>
</dbReference>
<accession>A0A7J6AX35</accession>
<evidence type="ECO:0000256" key="4">
    <source>
        <dbReference type="ARBA" id="ARBA00022490"/>
    </source>
</evidence>
<feature type="compositionally biased region" description="Low complexity" evidence="7">
    <location>
        <begin position="420"/>
        <end position="454"/>
    </location>
</feature>
<comment type="caution">
    <text evidence="8">The sequence shown here is derived from an EMBL/GenBank/DDBJ whole genome shotgun (WGS) entry which is preliminary data.</text>
</comment>
<comment type="subcellular location">
    <subcellularLocation>
        <location evidence="2">Cytoplasm</location>
    </subcellularLocation>
    <subcellularLocation>
        <location evidence="1">Membrane</location>
        <location evidence="1">Caveola</location>
    </subcellularLocation>
</comment>
<feature type="region of interest" description="Disordered" evidence="7">
    <location>
        <begin position="1"/>
        <end position="64"/>
    </location>
</feature>
<feature type="compositionally biased region" description="Low complexity" evidence="7">
    <location>
        <begin position="306"/>
        <end position="322"/>
    </location>
</feature>
<dbReference type="GO" id="GO:0005080">
    <property type="term" value="F:protein kinase C binding"/>
    <property type="evidence" value="ECO:0007669"/>
    <property type="project" value="TreeGrafter"/>
</dbReference>
<feature type="compositionally biased region" description="Polar residues" evidence="7">
    <location>
        <begin position="376"/>
        <end position="388"/>
    </location>
</feature>
<proteinExistence type="inferred from homology"/>
<evidence type="ECO:0000313" key="8">
    <source>
        <dbReference type="EMBL" id="KAF4086717.1"/>
    </source>
</evidence>
<feature type="region of interest" description="Disordered" evidence="7">
    <location>
        <begin position="295"/>
        <end position="491"/>
    </location>
</feature>
<name>A0A7J6AX35_AMEME</name>
<protein>
    <recommendedName>
        <fullName evidence="10">Serum deprivation-response protein</fullName>
    </recommendedName>
</protein>
<comment type="similarity">
    <text evidence="3">Belongs to the CAVIN family.</text>
</comment>
<evidence type="ECO:0000256" key="6">
    <source>
        <dbReference type="SAM" id="Coils"/>
    </source>
</evidence>
<evidence type="ECO:0000313" key="9">
    <source>
        <dbReference type="Proteomes" id="UP000593565"/>
    </source>
</evidence>
<dbReference type="PANTHER" id="PTHR15240">
    <property type="entry name" value="CAVIN"/>
    <property type="match status" value="1"/>
</dbReference>
<keyword evidence="4" id="KW-0963">Cytoplasm</keyword>
<dbReference type="PANTHER" id="PTHR15240:SF5">
    <property type="entry name" value="CAVEOLAE-ASSOCIATED PROTEIN 2A"/>
    <property type="match status" value="1"/>
</dbReference>
<dbReference type="Proteomes" id="UP000593565">
    <property type="component" value="Unassembled WGS sequence"/>
</dbReference>
<feature type="coiled-coil region" evidence="6">
    <location>
        <begin position="75"/>
        <end position="102"/>
    </location>
</feature>
<evidence type="ECO:0000256" key="1">
    <source>
        <dbReference type="ARBA" id="ARBA00004345"/>
    </source>
</evidence>
<sequence>MGEDAARADQNSSTHPAPTISDSSTVPPVDAQDIFISSSSPTSPTHTLTRLSTKSPTSPTGTGNQVSAITVVALLDQLVVMIEAVQENQQRMEKRQADLEGTVRAVQSDLTRLSKSHTVTSGGVNKLLERSRKTSIYVKEVRERLDRQSGQVKRLEANHAHLLKRNHFKVLIFQEDNEIPTTLFTKESTADIASTSAQDESAASQRASVIDPNHSHEEGLHTISLSSDEEEGAVSPPLEGSTLLREVHDDEFPGMGSERLEWSRTDKFKRSSLKKVDSLKKAFSRSSIEKKINKIVPPERREKIMKSFSPSHPKSPTSKSSSFRVSPMTFNVKKIRDGEGEATQAGGENATVEVPPIGGLDGQLPMAEVHIEEENFNGQVPSPSTTGSADGGASITEDAELDNVPSDKVAEKEEKELQEPNEANNEANNGAKNKANNEANNGAENEANNEAENGADAHENGGHNVGDEEEDKSMSAPESPLSAAVAIQQAS</sequence>
<dbReference type="GO" id="GO:0005737">
    <property type="term" value="C:cytoplasm"/>
    <property type="evidence" value="ECO:0007669"/>
    <property type="project" value="UniProtKB-SubCell"/>
</dbReference>
<dbReference type="EMBL" id="JAAGNN010000007">
    <property type="protein sequence ID" value="KAF4086717.1"/>
    <property type="molecule type" value="Genomic_DNA"/>
</dbReference>
<dbReference type="InterPro" id="IPR026752">
    <property type="entry name" value="Cavin_fam"/>
</dbReference>
<keyword evidence="9" id="KW-1185">Reference proteome</keyword>
<feature type="compositionally biased region" description="Polar residues" evidence="7">
    <location>
        <begin position="9"/>
        <end position="26"/>
    </location>
</feature>
<dbReference type="OrthoDB" id="8910748at2759"/>
<reference evidence="8 9" key="1">
    <citation type="submission" date="2020-02" db="EMBL/GenBank/DDBJ databases">
        <title>A chromosome-scale genome assembly of the black bullhead catfish (Ameiurus melas).</title>
        <authorList>
            <person name="Wen M."/>
            <person name="Zham M."/>
            <person name="Cabau C."/>
            <person name="Klopp C."/>
            <person name="Donnadieu C."/>
            <person name="Roques C."/>
            <person name="Bouchez O."/>
            <person name="Lampietro C."/>
            <person name="Jouanno E."/>
            <person name="Herpin A."/>
            <person name="Louis A."/>
            <person name="Berthelot C."/>
            <person name="Parey E."/>
            <person name="Roest-Crollius H."/>
            <person name="Braasch I."/>
            <person name="Postlethwait J."/>
            <person name="Robinson-Rechavi M."/>
            <person name="Echchiki A."/>
            <person name="Begum T."/>
            <person name="Montfort J."/>
            <person name="Schartl M."/>
            <person name="Bobe J."/>
            <person name="Guiguen Y."/>
        </authorList>
    </citation>
    <scope>NUCLEOTIDE SEQUENCE [LARGE SCALE GENOMIC DNA]</scope>
    <source>
        <strain evidence="8">M_S1</strain>
        <tissue evidence="8">Blood</tissue>
    </source>
</reference>
<keyword evidence="6" id="KW-0175">Coiled coil</keyword>
<organism evidence="8 9">
    <name type="scientific">Ameiurus melas</name>
    <name type="common">Black bullhead</name>
    <name type="synonym">Silurus melas</name>
    <dbReference type="NCBI Taxonomy" id="219545"/>
    <lineage>
        <taxon>Eukaryota</taxon>
        <taxon>Metazoa</taxon>
        <taxon>Chordata</taxon>
        <taxon>Craniata</taxon>
        <taxon>Vertebrata</taxon>
        <taxon>Euteleostomi</taxon>
        <taxon>Actinopterygii</taxon>
        <taxon>Neopterygii</taxon>
        <taxon>Teleostei</taxon>
        <taxon>Ostariophysi</taxon>
        <taxon>Siluriformes</taxon>
        <taxon>Ictaluridae</taxon>
        <taxon>Ameiurus</taxon>
    </lineage>
</organism>
<feature type="compositionally biased region" description="Basic and acidic residues" evidence="7">
    <location>
        <begin position="295"/>
        <end position="305"/>
    </location>
</feature>
<evidence type="ECO:0008006" key="10">
    <source>
        <dbReference type="Google" id="ProtNLM"/>
    </source>
</evidence>
<feature type="compositionally biased region" description="Basic and acidic residues" evidence="7">
    <location>
        <begin position="408"/>
        <end position="418"/>
    </location>
</feature>